<evidence type="ECO:0000259" key="6">
    <source>
        <dbReference type="PROSITE" id="PS50203"/>
    </source>
</evidence>
<accession>A0A397I4C0</accession>
<comment type="similarity">
    <text evidence="1">Belongs to the peptidase C2 family.</text>
</comment>
<dbReference type="EMBL" id="PQFF01000268">
    <property type="protein sequence ID" value="RHZ68636.1"/>
    <property type="molecule type" value="Genomic_DNA"/>
</dbReference>
<evidence type="ECO:0000256" key="4">
    <source>
        <dbReference type="ARBA" id="ARBA00022807"/>
    </source>
</evidence>
<gene>
    <name evidence="7" type="ORF">Glove_294g149</name>
</gene>
<reference evidence="7 8" key="1">
    <citation type="submission" date="2018-08" db="EMBL/GenBank/DDBJ databases">
        <title>Genome and evolution of the arbuscular mycorrhizal fungus Diversispora epigaea (formerly Glomus versiforme) and its bacterial endosymbionts.</title>
        <authorList>
            <person name="Sun X."/>
            <person name="Fei Z."/>
            <person name="Harrison M."/>
        </authorList>
    </citation>
    <scope>NUCLEOTIDE SEQUENCE [LARGE SCALE GENOMIC DNA]</scope>
    <source>
        <strain evidence="7 8">IT104</strain>
    </source>
</reference>
<dbReference type="SMART" id="SM00230">
    <property type="entry name" value="CysPc"/>
    <property type="match status" value="1"/>
</dbReference>
<evidence type="ECO:0000256" key="5">
    <source>
        <dbReference type="PROSITE-ProRule" id="PRU00239"/>
    </source>
</evidence>
<evidence type="ECO:0000256" key="1">
    <source>
        <dbReference type="ARBA" id="ARBA00007623"/>
    </source>
</evidence>
<dbReference type="Proteomes" id="UP000266861">
    <property type="component" value="Unassembled WGS sequence"/>
</dbReference>
<comment type="caution">
    <text evidence="7">The sequence shown here is derived from an EMBL/GenBank/DDBJ whole genome shotgun (WGS) entry which is preliminary data.</text>
</comment>
<evidence type="ECO:0000256" key="3">
    <source>
        <dbReference type="ARBA" id="ARBA00022801"/>
    </source>
</evidence>
<keyword evidence="8" id="KW-1185">Reference proteome</keyword>
<feature type="domain" description="Calpain catalytic" evidence="6">
    <location>
        <begin position="9"/>
        <end position="149"/>
    </location>
</feature>
<keyword evidence="3" id="KW-0378">Hydrolase</keyword>
<evidence type="ECO:0000313" key="8">
    <source>
        <dbReference type="Proteomes" id="UP000266861"/>
    </source>
</evidence>
<protein>
    <recommendedName>
        <fullName evidence="6">Calpain catalytic domain-containing protein</fullName>
    </recommendedName>
</protein>
<dbReference type="PROSITE" id="PS50203">
    <property type="entry name" value="CALPAIN_CAT"/>
    <property type="match status" value="1"/>
</dbReference>
<evidence type="ECO:0000313" key="7">
    <source>
        <dbReference type="EMBL" id="RHZ68636.1"/>
    </source>
</evidence>
<dbReference type="GO" id="GO:0006508">
    <property type="term" value="P:proteolysis"/>
    <property type="evidence" value="ECO:0007669"/>
    <property type="project" value="UniProtKB-KW"/>
</dbReference>
<sequence>MLPVAKPINSIPTKAVGDSWFVSALGVLSAHPHLLEKVIPKWSWNHTEEPGKQLGMYNFRDTERHPGIFRFRFYRFGEWIEVVIDDYLPARNGQLIYTHSKDPKEMWCSLLEKAYTKLCGGYRVLETGAASDSIVDLTGTVPETIELNKEGISGQLGENGKF</sequence>
<evidence type="ECO:0000256" key="2">
    <source>
        <dbReference type="ARBA" id="ARBA00022670"/>
    </source>
</evidence>
<dbReference type="SUPFAM" id="SSF54001">
    <property type="entry name" value="Cysteine proteinases"/>
    <property type="match status" value="1"/>
</dbReference>
<dbReference type="GO" id="GO:0004198">
    <property type="term" value="F:calcium-dependent cysteine-type endopeptidase activity"/>
    <property type="evidence" value="ECO:0007669"/>
    <property type="project" value="InterPro"/>
</dbReference>
<dbReference type="InterPro" id="IPR001300">
    <property type="entry name" value="Peptidase_C2_calpain_cat"/>
</dbReference>
<dbReference type="InterPro" id="IPR022684">
    <property type="entry name" value="Calpain_cysteine_protease"/>
</dbReference>
<name>A0A397I4C0_9GLOM</name>
<dbReference type="PANTHER" id="PTHR10183">
    <property type="entry name" value="CALPAIN"/>
    <property type="match status" value="1"/>
</dbReference>
<dbReference type="Pfam" id="PF00648">
    <property type="entry name" value="Peptidase_C2"/>
    <property type="match status" value="1"/>
</dbReference>
<comment type="caution">
    <text evidence="5">Lacks conserved residue(s) required for the propagation of feature annotation.</text>
</comment>
<proteinExistence type="inferred from homology"/>
<dbReference type="InterPro" id="IPR038765">
    <property type="entry name" value="Papain-like_cys_pep_sf"/>
</dbReference>
<dbReference type="STRING" id="1348612.A0A397I4C0"/>
<dbReference type="PANTHER" id="PTHR10183:SF379">
    <property type="entry name" value="CALPAIN-5"/>
    <property type="match status" value="1"/>
</dbReference>
<keyword evidence="2" id="KW-0645">Protease</keyword>
<organism evidence="7 8">
    <name type="scientific">Diversispora epigaea</name>
    <dbReference type="NCBI Taxonomy" id="1348612"/>
    <lineage>
        <taxon>Eukaryota</taxon>
        <taxon>Fungi</taxon>
        <taxon>Fungi incertae sedis</taxon>
        <taxon>Mucoromycota</taxon>
        <taxon>Glomeromycotina</taxon>
        <taxon>Glomeromycetes</taxon>
        <taxon>Diversisporales</taxon>
        <taxon>Diversisporaceae</taxon>
        <taxon>Diversispora</taxon>
    </lineage>
</organism>
<dbReference type="OrthoDB" id="167576at2759"/>
<keyword evidence="4" id="KW-0788">Thiol protease</keyword>
<dbReference type="AlphaFoldDB" id="A0A397I4C0"/>